<evidence type="ECO:0000313" key="5">
    <source>
        <dbReference type="Proteomes" id="UP000553632"/>
    </source>
</evidence>
<feature type="domain" description="CN hydrolase" evidence="3">
    <location>
        <begin position="231"/>
        <end position="506"/>
    </location>
</feature>
<accession>A0A7J6PXS7</accession>
<evidence type="ECO:0000256" key="1">
    <source>
        <dbReference type="ARBA" id="ARBA00008225"/>
    </source>
</evidence>
<dbReference type="AlphaFoldDB" id="A0A7J6PXS7"/>
<keyword evidence="2" id="KW-0472">Membrane</keyword>
<sequence>MFLRSPLCRGTRGVLRRHRWLFDLTHNFPATDTQRFWGNTWQGKAEWLQQNWKNLVICIGSVGIFLGGFLAVRVVPGQHVALVVDRLGNVKPYVYDSSQAVLIIPFWQRLVSMREIPAKKRFIKEFVTKDDRNVEIRMLCSISAKVHWMPEIYYKFGKDFGRGFLEREATIDVEEVVRKYTLEELLEDGEPLDKAIAEIKLRLDDAAAYHKVSFDHAETTIVFVDPEVDDEDEAVISDSPVNNLARDLAGLGKLVSDTAKSRPDLVVLPEASLWGWILGYYNGTDAGDQEARRAGCSVAHHGDITLGWRQPTCTWSMLNCQESSQCEDPLAYLSCLSSLTNVTLVANILHRPATGKQYNTEVAFGPDGAVLQYYHKWHLFGETPAIDQPVTKKLAVFALPQKPMVKVGLLVCYDLLFVSNLLEMVQRSDVSLIAFSTSWASAYPSYNVVMEQQAMARFLGVGIVAANNAAAYSNGGGLYDGTGKPVAVYMDPPSSRDVVLSGTINIPPVEYPTARAVSLDLSRGFARPQQQSRQCSLGTPEITNDYSLDEFEGGCEVAVLRAGHYHLRATSPDGAVECQASFRIRKETADGDSHHRSRVALVAFDQEWVFHRTPDGWKARGCALVSCHRGSGSLCDYSTQAVSPDFVIEAGLELQVTHFSQRYHPPLAMLGYGTGGAKVLPPEDLAVVSNTTGVSWMRTNRPLAELYSAVLYAIHENSDPIEDLRKADVELVDYPVFYD</sequence>
<dbReference type="SUPFAM" id="SSF56317">
    <property type="entry name" value="Carbon-nitrogen hydrolase"/>
    <property type="match status" value="1"/>
</dbReference>
<dbReference type="Pfam" id="PF01145">
    <property type="entry name" value="Band_7"/>
    <property type="match status" value="1"/>
</dbReference>
<evidence type="ECO:0000313" key="4">
    <source>
        <dbReference type="EMBL" id="KAF4701024.1"/>
    </source>
</evidence>
<comment type="caution">
    <text evidence="4">The sequence shown here is derived from an EMBL/GenBank/DDBJ whole genome shotgun (WGS) entry which is preliminary data.</text>
</comment>
<dbReference type="InterPro" id="IPR003010">
    <property type="entry name" value="C-N_Hydrolase"/>
</dbReference>
<dbReference type="InterPro" id="IPR036526">
    <property type="entry name" value="C-N_Hydrolase_sf"/>
</dbReference>
<dbReference type="PANTHER" id="PTHR10609">
    <property type="entry name" value="BIOTINIDASE-RELATED"/>
    <property type="match status" value="1"/>
</dbReference>
<keyword evidence="2" id="KW-0812">Transmembrane</keyword>
<comment type="similarity">
    <text evidence="1">Belongs to the carbon-nitrogen hydrolase superfamily. BTD/VNN family.</text>
</comment>
<keyword evidence="2" id="KW-1133">Transmembrane helix</keyword>
<feature type="transmembrane region" description="Helical" evidence="2">
    <location>
        <begin position="54"/>
        <end position="75"/>
    </location>
</feature>
<reference evidence="4 5" key="1">
    <citation type="submission" date="2020-04" db="EMBL/GenBank/DDBJ databases">
        <title>Perkinsus olseni comparative genomics.</title>
        <authorList>
            <person name="Bogema D.R."/>
        </authorList>
    </citation>
    <scope>NUCLEOTIDE SEQUENCE [LARGE SCALE GENOMIC DNA]</scope>
    <source>
        <strain evidence="4 5">ATCC PRA-207</strain>
    </source>
</reference>
<dbReference type="PANTHER" id="PTHR10609:SF27">
    <property type="entry name" value="CN HYDROLASE DOMAIN-CONTAINING PROTEIN-RELATED"/>
    <property type="match status" value="1"/>
</dbReference>
<dbReference type="EMBL" id="JABANO010036914">
    <property type="protein sequence ID" value="KAF4701024.1"/>
    <property type="molecule type" value="Genomic_DNA"/>
</dbReference>
<organism evidence="4 5">
    <name type="scientific">Perkinsus olseni</name>
    <name type="common">Perkinsus atlanticus</name>
    <dbReference type="NCBI Taxonomy" id="32597"/>
    <lineage>
        <taxon>Eukaryota</taxon>
        <taxon>Sar</taxon>
        <taxon>Alveolata</taxon>
        <taxon>Perkinsozoa</taxon>
        <taxon>Perkinsea</taxon>
        <taxon>Perkinsida</taxon>
        <taxon>Perkinsidae</taxon>
        <taxon>Perkinsus</taxon>
    </lineage>
</organism>
<dbReference type="PROSITE" id="PS50263">
    <property type="entry name" value="CN_HYDROLASE"/>
    <property type="match status" value="1"/>
</dbReference>
<name>A0A7J6PXS7_PEROL</name>
<proteinExistence type="inferred from homology"/>
<keyword evidence="5" id="KW-1185">Reference proteome</keyword>
<dbReference type="InterPro" id="IPR001107">
    <property type="entry name" value="Band_7"/>
</dbReference>
<dbReference type="Gene3D" id="3.60.110.10">
    <property type="entry name" value="Carbon-nitrogen hydrolase"/>
    <property type="match status" value="1"/>
</dbReference>
<evidence type="ECO:0000256" key="2">
    <source>
        <dbReference type="SAM" id="Phobius"/>
    </source>
</evidence>
<dbReference type="Proteomes" id="UP000553632">
    <property type="component" value="Unassembled WGS sequence"/>
</dbReference>
<evidence type="ECO:0000259" key="3">
    <source>
        <dbReference type="PROSITE" id="PS50263"/>
    </source>
</evidence>
<dbReference type="InterPro" id="IPR040154">
    <property type="entry name" value="Biotinidase/VNN"/>
</dbReference>
<protein>
    <recommendedName>
        <fullName evidence="3">CN hydrolase domain-containing protein</fullName>
    </recommendedName>
</protein>
<dbReference type="Pfam" id="PF00795">
    <property type="entry name" value="CN_hydrolase"/>
    <property type="match status" value="1"/>
</dbReference>
<gene>
    <name evidence="4" type="ORF">FOZ63_030473</name>
</gene>